<accession>Q8DSJ0</accession>
<dbReference type="STRING" id="210007.SMU_1794c"/>
<evidence type="ECO:0000313" key="2">
    <source>
        <dbReference type="EMBL" id="AAN59420.1"/>
    </source>
</evidence>
<sequence length="76" mass="8218">MILLNTMQAAGLFTKKVYLFGGIVLFETALLGFVSSVILGNGISNIAQTLGQLPNIAWVWIYMVLIAALLEESNVC</sequence>
<reference evidence="2 3" key="1">
    <citation type="journal article" date="2002" name="Proc. Natl. Acad. Sci. U.S.A.">
        <title>Genome sequence of Streptococcus mutans UA159, a cariogenic dental pathogen.</title>
        <authorList>
            <person name="Ajdic D."/>
            <person name="McShan W.M."/>
            <person name="McLaughlin R.E."/>
            <person name="Savic G."/>
            <person name="Chang J."/>
            <person name="Carson M.B."/>
            <person name="Primeaux C."/>
            <person name="Tian R."/>
            <person name="Kenton S."/>
            <person name="Jia H."/>
            <person name="Lin S."/>
            <person name="Qian Y."/>
            <person name="Li S."/>
            <person name="Zhu H."/>
            <person name="Najar F."/>
            <person name="Lai H."/>
            <person name="White J."/>
            <person name="Roe B.A."/>
            <person name="Ferretti J.J."/>
        </authorList>
    </citation>
    <scope>NUCLEOTIDE SEQUENCE [LARGE SCALE GENOMIC DNA]</scope>
    <source>
        <strain evidence="3">ATCC 700610 / UA159</strain>
    </source>
</reference>
<dbReference type="RefSeq" id="WP_002263511.1">
    <property type="nucleotide sequence ID" value="NC_004350.2"/>
</dbReference>
<feature type="transmembrane region" description="Helical" evidence="1">
    <location>
        <begin position="52"/>
        <end position="70"/>
    </location>
</feature>
<organism evidence="2 3">
    <name type="scientific">Streptococcus mutans serotype c (strain ATCC 700610 / UA159)</name>
    <dbReference type="NCBI Taxonomy" id="210007"/>
    <lineage>
        <taxon>Bacteria</taxon>
        <taxon>Bacillati</taxon>
        <taxon>Bacillota</taxon>
        <taxon>Bacilli</taxon>
        <taxon>Lactobacillales</taxon>
        <taxon>Streptococcaceae</taxon>
        <taxon>Streptococcus</taxon>
    </lineage>
</organism>
<evidence type="ECO:0000313" key="3">
    <source>
        <dbReference type="Proteomes" id="UP000002512"/>
    </source>
</evidence>
<keyword evidence="1" id="KW-1133">Transmembrane helix</keyword>
<keyword evidence="1" id="KW-0812">Transmembrane</keyword>
<protein>
    <submittedName>
        <fullName evidence="2">Uncharacterized protein</fullName>
    </submittedName>
</protein>
<gene>
    <name evidence="2" type="ordered locus">SMU_1794c</name>
</gene>
<dbReference type="KEGG" id="smu:SMU_1794c"/>
<dbReference type="HOGENOM" id="CLU_2652977_0_0_9"/>
<name>Q8DSJ0_STRMU</name>
<feature type="transmembrane region" description="Helical" evidence="1">
    <location>
        <begin position="17"/>
        <end position="40"/>
    </location>
</feature>
<dbReference type="AlphaFoldDB" id="Q8DSJ0"/>
<proteinExistence type="predicted"/>
<dbReference type="Proteomes" id="UP000002512">
    <property type="component" value="Chromosome"/>
</dbReference>
<keyword evidence="3" id="KW-1185">Reference proteome</keyword>
<dbReference type="EMBL" id="AE014133">
    <property type="protein sequence ID" value="AAN59420.1"/>
    <property type="molecule type" value="Genomic_DNA"/>
</dbReference>
<evidence type="ECO:0000256" key="1">
    <source>
        <dbReference type="SAM" id="Phobius"/>
    </source>
</evidence>
<keyword evidence="1" id="KW-0472">Membrane</keyword>